<feature type="coiled-coil region" evidence="2">
    <location>
        <begin position="189"/>
        <end position="219"/>
    </location>
</feature>
<dbReference type="SUPFAM" id="SSF63829">
    <property type="entry name" value="Calcium-dependent phosphotriesterase"/>
    <property type="match status" value="1"/>
</dbReference>
<organism evidence="4 5">
    <name type="scientific">Mytilus coruscus</name>
    <name type="common">Sea mussel</name>
    <dbReference type="NCBI Taxonomy" id="42192"/>
    <lineage>
        <taxon>Eukaryota</taxon>
        <taxon>Metazoa</taxon>
        <taxon>Spiralia</taxon>
        <taxon>Lophotrochozoa</taxon>
        <taxon>Mollusca</taxon>
        <taxon>Bivalvia</taxon>
        <taxon>Autobranchia</taxon>
        <taxon>Pteriomorphia</taxon>
        <taxon>Mytilida</taxon>
        <taxon>Mytiloidea</taxon>
        <taxon>Mytilidae</taxon>
        <taxon>Mytilinae</taxon>
        <taxon>Mytilus</taxon>
    </lineage>
</organism>
<evidence type="ECO:0000313" key="5">
    <source>
        <dbReference type="Proteomes" id="UP000507470"/>
    </source>
</evidence>
<keyword evidence="2" id="KW-0175">Coiled coil</keyword>
<keyword evidence="1" id="KW-0862">Zinc</keyword>
<proteinExistence type="predicted"/>
<dbReference type="PROSITE" id="PS50119">
    <property type="entry name" value="ZF_BBOX"/>
    <property type="match status" value="1"/>
</dbReference>
<dbReference type="InterPro" id="IPR047153">
    <property type="entry name" value="TRIM45/56/19-like"/>
</dbReference>
<name>A0A6J8CMN6_MYTCO</name>
<dbReference type="PANTHER" id="PTHR25462">
    <property type="entry name" value="BONUS, ISOFORM C-RELATED"/>
    <property type="match status" value="1"/>
</dbReference>
<dbReference type="GO" id="GO:0061630">
    <property type="term" value="F:ubiquitin protein ligase activity"/>
    <property type="evidence" value="ECO:0007669"/>
    <property type="project" value="TreeGrafter"/>
</dbReference>
<dbReference type="GO" id="GO:0008270">
    <property type="term" value="F:zinc ion binding"/>
    <property type="evidence" value="ECO:0007669"/>
    <property type="project" value="UniProtKB-KW"/>
</dbReference>
<dbReference type="AlphaFoldDB" id="A0A6J8CMN6"/>
<reference evidence="4 5" key="1">
    <citation type="submission" date="2020-06" db="EMBL/GenBank/DDBJ databases">
        <authorList>
            <person name="Li R."/>
            <person name="Bekaert M."/>
        </authorList>
    </citation>
    <scope>NUCLEOTIDE SEQUENCE [LARGE SCALE GENOMIC DNA]</scope>
    <source>
        <strain evidence="5">wild</strain>
    </source>
</reference>
<accession>A0A6J8CMN6</accession>
<keyword evidence="1" id="KW-0479">Metal-binding</keyword>
<dbReference type="Proteomes" id="UP000507470">
    <property type="component" value="Unassembled WGS sequence"/>
</dbReference>
<evidence type="ECO:0000256" key="2">
    <source>
        <dbReference type="SAM" id="Coils"/>
    </source>
</evidence>
<dbReference type="PANTHER" id="PTHR25462:SF296">
    <property type="entry name" value="MEIOTIC P26, ISOFORM F"/>
    <property type="match status" value="1"/>
</dbReference>
<dbReference type="OrthoDB" id="6111738at2759"/>
<keyword evidence="5" id="KW-1185">Reference proteome</keyword>
<evidence type="ECO:0000313" key="4">
    <source>
        <dbReference type="EMBL" id="CAC5397743.1"/>
    </source>
</evidence>
<sequence>MASNSSILCGPCEYRHVTKKAEFWCSVCEEGLCNDCHGHHSAIKSTRDHEIMSIKSYKSLTKGMLSVNAECDLHNEKFELYCPSHEIHCCVNCVNTKHTHCTGVTLLKKVVQNIKSSTSLSSTVSILKERLQNIDGFIENRTDNSKEVDTDKENIKKEFKNVRVDIESKLDILETTILKEVDLIHQKHKTDIDNTVKKLQQKREALNKTLIDFENLQKNASDFHIYMVMKKLETDLLEEGKEINLLLSEEGMKSKRFSFSLNTDLSSIISETAFLGKIAVRTKPNPVHDRNIDFPSSAQFSTTVSTTNVTSVKIKRRLVGFNFPAEDVINISSIIVLPDQKILLADYGDAGGILLFSDSGHFITKIVEFGKPYGTALVGDSRMAVSFPKKENIKILRLGSRISLIRTLQLDVDLNAISYYDTYLLVCSRPRNVLIVDLHGAIVKKLDLDLPYGSITFIYCQSHGILISEYDSDIVHCFDFNGKELWKATFGKGKDTRNLCADKYGNVLCVGMNTNTLVCLSKDGQKMQDLAWAQSHLVKPKAIFYDKSSESLLIAGREMQFAAVFELVY</sequence>
<dbReference type="Gene3D" id="3.30.160.60">
    <property type="entry name" value="Classic Zinc Finger"/>
    <property type="match status" value="1"/>
</dbReference>
<feature type="domain" description="B box-type" evidence="3">
    <location>
        <begin position="4"/>
        <end position="54"/>
    </location>
</feature>
<protein>
    <recommendedName>
        <fullName evidence="3">B box-type domain-containing protein</fullName>
    </recommendedName>
</protein>
<dbReference type="CDD" id="cd19757">
    <property type="entry name" value="Bbox1"/>
    <property type="match status" value="1"/>
</dbReference>
<evidence type="ECO:0000256" key="1">
    <source>
        <dbReference type="PROSITE-ProRule" id="PRU00024"/>
    </source>
</evidence>
<dbReference type="GO" id="GO:0005654">
    <property type="term" value="C:nucleoplasm"/>
    <property type="evidence" value="ECO:0007669"/>
    <property type="project" value="TreeGrafter"/>
</dbReference>
<evidence type="ECO:0000259" key="3">
    <source>
        <dbReference type="PROSITE" id="PS50119"/>
    </source>
</evidence>
<keyword evidence="1" id="KW-0863">Zinc-finger</keyword>
<gene>
    <name evidence="4" type="ORF">MCOR_32162</name>
</gene>
<dbReference type="EMBL" id="CACVKT020005769">
    <property type="protein sequence ID" value="CAC5397743.1"/>
    <property type="molecule type" value="Genomic_DNA"/>
</dbReference>
<dbReference type="InterPro" id="IPR000315">
    <property type="entry name" value="Znf_B-box"/>
</dbReference>